<sequence>MSGIDDIFNPATLARSDTVASSSSTVKPTQTPSSKVSKGGQGYPRIDFEPLYAELKSLIADNWGTYYDALTRFIRGELSANEFGDLCDHFILITPATEHAHNTLICAIILNIGRDSPEPGPAAWVSAASDKTGAASKATVISDASEQRLKAEIMALPARDRRRLKTIATEGKPGIATAASLEEESAASLRTSIEQYQNAAKIRAPQPPASSGTGIKTNWDIEIRKRYTQPLYSETHEFPDATNVFARIVPICYEESVPSGTTMESAELVCIATETYVKNLLHDIYNRVRVNGPDYNDGAGQGVMLAKYKRRVVKEEQEVKSGRLQRDRDNDLLPTESLEARGRKPLGTGDLKLANKVGPSLWNGMPIIGANINNSPFDIDIDEWYAQRDAMEGLGKFAKHINGNGVHKQEDDDAMDLDHEETQWEGAGQAQMAGLRKTLGSLLNMPA</sequence>
<proteinExistence type="predicted"/>
<feature type="compositionally biased region" description="Basic and acidic residues" evidence="5">
    <location>
        <begin position="317"/>
        <end position="331"/>
    </location>
</feature>
<evidence type="ECO:0000256" key="1">
    <source>
        <dbReference type="ARBA" id="ARBA00004123"/>
    </source>
</evidence>
<dbReference type="InParanoid" id="W2RTM6"/>
<evidence type="ECO:0000256" key="4">
    <source>
        <dbReference type="ARBA" id="ARBA00023242"/>
    </source>
</evidence>
<dbReference type="FunCoup" id="W2RTM6">
    <property type="interactions" value="976"/>
</dbReference>
<evidence type="ECO:0000256" key="5">
    <source>
        <dbReference type="SAM" id="MobiDB-lite"/>
    </source>
</evidence>
<evidence type="ECO:0008006" key="8">
    <source>
        <dbReference type="Google" id="ProtNLM"/>
    </source>
</evidence>
<protein>
    <recommendedName>
        <fullName evidence="8">Transcriptional coactivator HFI1/ADA1</fullName>
    </recommendedName>
</protein>
<dbReference type="EMBL" id="KB822721">
    <property type="protein sequence ID" value="ETN39098.1"/>
    <property type="molecule type" value="Genomic_DNA"/>
</dbReference>
<accession>W2RTM6</accession>
<dbReference type="GO" id="GO:0003713">
    <property type="term" value="F:transcription coactivator activity"/>
    <property type="evidence" value="ECO:0007669"/>
    <property type="project" value="TreeGrafter"/>
</dbReference>
<dbReference type="GO" id="GO:0005634">
    <property type="term" value="C:nucleus"/>
    <property type="evidence" value="ECO:0007669"/>
    <property type="project" value="UniProtKB-SubCell"/>
</dbReference>
<name>W2RTM6_CYPE1</name>
<gene>
    <name evidence="6" type="ORF">HMPREF1541_05320</name>
</gene>
<keyword evidence="2" id="KW-0805">Transcription regulation</keyword>
<comment type="subcellular location">
    <subcellularLocation>
        <location evidence="1">Nucleus</location>
    </subcellularLocation>
</comment>
<dbReference type="STRING" id="1220924.W2RTM6"/>
<evidence type="ECO:0000256" key="2">
    <source>
        <dbReference type="ARBA" id="ARBA00023015"/>
    </source>
</evidence>
<dbReference type="InterPro" id="IPR024738">
    <property type="entry name" value="Hfi1/Tada1"/>
</dbReference>
<feature type="compositionally biased region" description="Polar residues" evidence="5">
    <location>
        <begin position="19"/>
        <end position="36"/>
    </location>
</feature>
<dbReference type="HOGENOM" id="CLU_038277_1_0_1"/>
<evidence type="ECO:0000313" key="6">
    <source>
        <dbReference type="EMBL" id="ETN39098.1"/>
    </source>
</evidence>
<dbReference type="GeneID" id="19972659"/>
<keyword evidence="3" id="KW-0804">Transcription</keyword>
<dbReference type="PANTHER" id="PTHR21277">
    <property type="entry name" value="TRANSCRIPTIONAL ADAPTER 1"/>
    <property type="match status" value="1"/>
</dbReference>
<evidence type="ECO:0000313" key="7">
    <source>
        <dbReference type="Proteomes" id="UP000030752"/>
    </source>
</evidence>
<dbReference type="AlphaFoldDB" id="W2RTM6"/>
<dbReference type="OrthoDB" id="10264870at2759"/>
<feature type="region of interest" description="Disordered" evidence="5">
    <location>
        <begin position="317"/>
        <end position="344"/>
    </location>
</feature>
<organism evidence="6 7">
    <name type="scientific">Cyphellophora europaea (strain CBS 101466)</name>
    <name type="common">Phialophora europaea</name>
    <dbReference type="NCBI Taxonomy" id="1220924"/>
    <lineage>
        <taxon>Eukaryota</taxon>
        <taxon>Fungi</taxon>
        <taxon>Dikarya</taxon>
        <taxon>Ascomycota</taxon>
        <taxon>Pezizomycotina</taxon>
        <taxon>Eurotiomycetes</taxon>
        <taxon>Chaetothyriomycetidae</taxon>
        <taxon>Chaetothyriales</taxon>
        <taxon>Cyphellophoraceae</taxon>
        <taxon>Cyphellophora</taxon>
    </lineage>
</organism>
<dbReference type="eggNOG" id="ENOG502RX84">
    <property type="taxonomic scope" value="Eukaryota"/>
</dbReference>
<dbReference type="Pfam" id="PF12767">
    <property type="entry name" value="SAGA-Tad1"/>
    <property type="match status" value="1"/>
</dbReference>
<dbReference type="GO" id="GO:0006357">
    <property type="term" value="P:regulation of transcription by RNA polymerase II"/>
    <property type="evidence" value="ECO:0007669"/>
    <property type="project" value="TreeGrafter"/>
</dbReference>
<evidence type="ECO:0000256" key="3">
    <source>
        <dbReference type="ARBA" id="ARBA00023163"/>
    </source>
</evidence>
<dbReference type="VEuPathDB" id="FungiDB:HMPREF1541_05320"/>
<feature type="region of interest" description="Disordered" evidence="5">
    <location>
        <begin position="19"/>
        <end position="41"/>
    </location>
</feature>
<keyword evidence="4" id="KW-0539">Nucleus</keyword>
<dbReference type="PANTHER" id="PTHR21277:SF5">
    <property type="entry name" value="TRANSCRIPTIONAL ADAPTER 1"/>
    <property type="match status" value="1"/>
</dbReference>
<dbReference type="Proteomes" id="UP000030752">
    <property type="component" value="Unassembled WGS sequence"/>
</dbReference>
<dbReference type="GO" id="GO:0000124">
    <property type="term" value="C:SAGA complex"/>
    <property type="evidence" value="ECO:0007669"/>
    <property type="project" value="TreeGrafter"/>
</dbReference>
<keyword evidence="7" id="KW-1185">Reference proteome</keyword>
<reference evidence="6 7" key="1">
    <citation type="submission" date="2013-03" db="EMBL/GenBank/DDBJ databases">
        <title>The Genome Sequence of Phialophora europaea CBS 101466.</title>
        <authorList>
            <consortium name="The Broad Institute Genomics Platform"/>
            <person name="Cuomo C."/>
            <person name="de Hoog S."/>
            <person name="Gorbushina A."/>
            <person name="Walker B."/>
            <person name="Young S.K."/>
            <person name="Zeng Q."/>
            <person name="Gargeya S."/>
            <person name="Fitzgerald M."/>
            <person name="Haas B."/>
            <person name="Abouelleil A."/>
            <person name="Allen A.W."/>
            <person name="Alvarado L."/>
            <person name="Arachchi H.M."/>
            <person name="Berlin A.M."/>
            <person name="Chapman S.B."/>
            <person name="Gainer-Dewar J."/>
            <person name="Goldberg J."/>
            <person name="Griggs A."/>
            <person name="Gujja S."/>
            <person name="Hansen M."/>
            <person name="Howarth C."/>
            <person name="Imamovic A."/>
            <person name="Ireland A."/>
            <person name="Larimer J."/>
            <person name="McCowan C."/>
            <person name="Murphy C."/>
            <person name="Pearson M."/>
            <person name="Poon T.W."/>
            <person name="Priest M."/>
            <person name="Roberts A."/>
            <person name="Saif S."/>
            <person name="Shea T."/>
            <person name="Sisk P."/>
            <person name="Sykes S."/>
            <person name="Wortman J."/>
            <person name="Nusbaum C."/>
            <person name="Birren B."/>
        </authorList>
    </citation>
    <scope>NUCLEOTIDE SEQUENCE [LARGE SCALE GENOMIC DNA]</scope>
    <source>
        <strain evidence="6 7">CBS 101466</strain>
    </source>
</reference>
<dbReference type="RefSeq" id="XP_008717883.1">
    <property type="nucleotide sequence ID" value="XM_008719661.1"/>
</dbReference>